<proteinExistence type="predicted"/>
<name>A0A4T0THC7_9BASI</name>
<dbReference type="PROSITE" id="PS51140">
    <property type="entry name" value="CUE"/>
    <property type="match status" value="1"/>
</dbReference>
<dbReference type="AlphaFoldDB" id="A0A4T0THC7"/>
<sequence length="173" mass="19307">MEDLFSILIAVGAIYGFYRWFSSASSYSLPSNSNGLSNIRQADVQALRTLFPQIDNASLVYDLVQTRSIERTAENVLRRGRLAQPPSGFTLPSHLDVEPLTETLTASRAATGKDASNLIEKYHLKDKDSTAINPSASWGNTTTEREKAFKDRKAKMILEARKKLIDKKKSEIL</sequence>
<evidence type="ECO:0000313" key="3">
    <source>
        <dbReference type="Proteomes" id="UP000309601"/>
    </source>
</evidence>
<protein>
    <recommendedName>
        <fullName evidence="1">CUE domain-containing protein</fullName>
    </recommendedName>
</protein>
<gene>
    <name evidence="2" type="ORF">E3Q02_03460</name>
</gene>
<reference evidence="2 3" key="1">
    <citation type="submission" date="2019-03" db="EMBL/GenBank/DDBJ databases">
        <title>Sequencing 25 genomes of Wallemia mellicola.</title>
        <authorList>
            <person name="Gostincar C."/>
        </authorList>
    </citation>
    <scope>NUCLEOTIDE SEQUENCE [LARGE SCALE GENOMIC DNA]</scope>
    <source>
        <strain evidence="2 3">EXF-1274</strain>
    </source>
</reference>
<dbReference type="GO" id="GO:0043130">
    <property type="term" value="F:ubiquitin binding"/>
    <property type="evidence" value="ECO:0007669"/>
    <property type="project" value="InterPro"/>
</dbReference>
<accession>A0A4T0THC7</accession>
<feature type="domain" description="CUE" evidence="1">
    <location>
        <begin position="39"/>
        <end position="82"/>
    </location>
</feature>
<dbReference type="CDD" id="cd14424">
    <property type="entry name" value="CUE_Cue1p_like"/>
    <property type="match status" value="1"/>
</dbReference>
<dbReference type="Proteomes" id="UP000309601">
    <property type="component" value="Unassembled WGS sequence"/>
</dbReference>
<dbReference type="SMART" id="SM00546">
    <property type="entry name" value="CUE"/>
    <property type="match status" value="1"/>
</dbReference>
<organism evidence="2 3">
    <name type="scientific">Wallemia mellicola</name>
    <dbReference type="NCBI Taxonomy" id="1708541"/>
    <lineage>
        <taxon>Eukaryota</taxon>
        <taxon>Fungi</taxon>
        <taxon>Dikarya</taxon>
        <taxon>Basidiomycota</taxon>
        <taxon>Wallemiomycotina</taxon>
        <taxon>Wallemiomycetes</taxon>
        <taxon>Wallemiales</taxon>
        <taxon>Wallemiaceae</taxon>
        <taxon>Wallemia</taxon>
    </lineage>
</organism>
<dbReference type="InterPro" id="IPR003892">
    <property type="entry name" value="CUE"/>
</dbReference>
<evidence type="ECO:0000313" key="2">
    <source>
        <dbReference type="EMBL" id="TIC62467.1"/>
    </source>
</evidence>
<dbReference type="Gene3D" id="1.10.8.10">
    <property type="entry name" value="DNA helicase RuvA subunit, C-terminal domain"/>
    <property type="match status" value="1"/>
</dbReference>
<dbReference type="EMBL" id="SPRW01000046">
    <property type="protein sequence ID" value="TIC62467.1"/>
    <property type="molecule type" value="Genomic_DNA"/>
</dbReference>
<comment type="caution">
    <text evidence="2">The sequence shown here is derived from an EMBL/GenBank/DDBJ whole genome shotgun (WGS) entry which is preliminary data.</text>
</comment>
<evidence type="ECO:0000259" key="1">
    <source>
        <dbReference type="PROSITE" id="PS51140"/>
    </source>
</evidence>